<sequence length="105" mass="11662">MLSLNLITATYNTTQNLPGLVESLLTQSDMGFEWGVADGWVNNQILPYSKAPHRELLYVDNVAAASMYVISVVPERVVSTCSHINVGFGHDQSIRQVAELIAWER</sequence>
<name>A0ABW8GI62_9PROT</name>
<dbReference type="Gene3D" id="3.90.25.10">
    <property type="entry name" value="UDP-galactose 4-epimerase, domain 1"/>
    <property type="match status" value="1"/>
</dbReference>
<reference evidence="1 2" key="1">
    <citation type="submission" date="2024-11" db="EMBL/GenBank/DDBJ databases">
        <authorList>
            <person name="Kaparullina E.N."/>
            <person name="Delegan Y.A."/>
            <person name="Doronina N.V."/>
        </authorList>
    </citation>
    <scope>NUCLEOTIDE SEQUENCE [LARGE SCALE GENOMIC DNA]</scope>
    <source>
        <strain evidence="1 2">7sh_L</strain>
    </source>
</reference>
<dbReference type="Proteomes" id="UP001617669">
    <property type="component" value="Unassembled WGS sequence"/>
</dbReference>
<protein>
    <submittedName>
        <fullName evidence="1">Uncharacterized protein</fullName>
    </submittedName>
</protein>
<accession>A0ABW8GI62</accession>
<dbReference type="Gene3D" id="3.40.50.720">
    <property type="entry name" value="NAD(P)-binding Rossmann-like Domain"/>
    <property type="match status" value="1"/>
</dbReference>
<proteinExistence type="predicted"/>
<dbReference type="RefSeq" id="WP_400878746.1">
    <property type="nucleotide sequence ID" value="NZ_JBIWXY010000001.1"/>
</dbReference>
<dbReference type="EMBL" id="JBIWXY010000001">
    <property type="protein sequence ID" value="MFJ5445045.1"/>
    <property type="molecule type" value="Genomic_DNA"/>
</dbReference>
<organism evidence="1 2">
    <name type="scientific">Methylobacillus methanolivorans</name>
    <dbReference type="NCBI Taxonomy" id="1848927"/>
    <lineage>
        <taxon>Bacteria</taxon>
        <taxon>Pseudomonadati</taxon>
        <taxon>Pseudomonadota</taxon>
        <taxon>Betaproteobacteria</taxon>
        <taxon>Nitrosomonadales</taxon>
        <taxon>Methylophilaceae</taxon>
        <taxon>Methylobacillus</taxon>
    </lineage>
</organism>
<evidence type="ECO:0000313" key="2">
    <source>
        <dbReference type="Proteomes" id="UP001617669"/>
    </source>
</evidence>
<gene>
    <name evidence="1" type="ORF">ACIKP9_02260</name>
</gene>
<evidence type="ECO:0000313" key="1">
    <source>
        <dbReference type="EMBL" id="MFJ5445045.1"/>
    </source>
</evidence>
<keyword evidence="2" id="KW-1185">Reference proteome</keyword>
<comment type="caution">
    <text evidence="1">The sequence shown here is derived from an EMBL/GenBank/DDBJ whole genome shotgun (WGS) entry which is preliminary data.</text>
</comment>